<organism evidence="2">
    <name type="scientific">Hemiselmis tepida</name>
    <dbReference type="NCBI Taxonomy" id="464990"/>
    <lineage>
        <taxon>Eukaryota</taxon>
        <taxon>Cryptophyceae</taxon>
        <taxon>Cryptomonadales</taxon>
        <taxon>Hemiselmidaceae</taxon>
        <taxon>Hemiselmis</taxon>
    </lineage>
</organism>
<evidence type="ECO:0000256" key="1">
    <source>
        <dbReference type="SAM" id="MobiDB-lite"/>
    </source>
</evidence>
<accession>A0A7S0VJD2</accession>
<gene>
    <name evidence="2" type="ORF">HTEP1355_LOCUS5284</name>
</gene>
<reference evidence="2" key="1">
    <citation type="submission" date="2021-01" db="EMBL/GenBank/DDBJ databases">
        <authorList>
            <person name="Corre E."/>
            <person name="Pelletier E."/>
            <person name="Niang G."/>
            <person name="Scheremetjew M."/>
            <person name="Finn R."/>
            <person name="Kale V."/>
            <person name="Holt S."/>
            <person name="Cochrane G."/>
            <person name="Meng A."/>
            <person name="Brown T."/>
            <person name="Cohen L."/>
        </authorList>
    </citation>
    <scope>NUCLEOTIDE SEQUENCE</scope>
    <source>
        <strain evidence="2">CCMP443</strain>
    </source>
</reference>
<proteinExistence type="predicted"/>
<evidence type="ECO:0008006" key="3">
    <source>
        <dbReference type="Google" id="ProtNLM"/>
    </source>
</evidence>
<protein>
    <recommendedName>
        <fullName evidence="3">IMS import disulfide relay-system CHCH-CHCH-like Cx9C domain-containing protein</fullName>
    </recommendedName>
</protein>
<feature type="region of interest" description="Disordered" evidence="1">
    <location>
        <begin position="1"/>
        <end position="33"/>
    </location>
</feature>
<name>A0A7S0VJD2_9CRYP</name>
<dbReference type="AlphaFoldDB" id="A0A7S0VJD2"/>
<sequence>MSRRGSSPPPPLSSPLLAKTDANRLDGMSDNDKRSLTYTSAGDGVMHFERLLLRFETMVGNCGRELRKFNEVTLTLGKEHESAKEHYSLLAACQKASEARMAKVKGRCRDLNDAYSHCLQDATGPEGTGVMSCLPMLQNFVACSEKALGNPPVGEVGTA</sequence>
<dbReference type="EMBL" id="HBFN01009102">
    <property type="protein sequence ID" value="CAD8788391.1"/>
    <property type="molecule type" value="Transcribed_RNA"/>
</dbReference>
<evidence type="ECO:0000313" key="2">
    <source>
        <dbReference type="EMBL" id="CAD8788391.1"/>
    </source>
</evidence>